<dbReference type="InterPro" id="IPR014710">
    <property type="entry name" value="RmlC-like_jellyroll"/>
</dbReference>
<dbReference type="InterPro" id="IPR011051">
    <property type="entry name" value="RmlC_Cupin_sf"/>
</dbReference>
<evidence type="ECO:0000313" key="3">
    <source>
        <dbReference type="Proteomes" id="UP001499988"/>
    </source>
</evidence>
<dbReference type="InterPro" id="IPR025979">
    <property type="entry name" value="ChrR-like_cupin_dom"/>
</dbReference>
<comment type="caution">
    <text evidence="2">The sequence shown here is derived from an EMBL/GenBank/DDBJ whole genome shotgun (WGS) entry which is preliminary data.</text>
</comment>
<proteinExistence type="predicted"/>
<organism evidence="2 3">
    <name type="scientific">Ferrimonas pelagia</name>
    <dbReference type="NCBI Taxonomy" id="1177826"/>
    <lineage>
        <taxon>Bacteria</taxon>
        <taxon>Pseudomonadati</taxon>
        <taxon>Pseudomonadota</taxon>
        <taxon>Gammaproteobacteria</taxon>
        <taxon>Alteromonadales</taxon>
        <taxon>Ferrimonadaceae</taxon>
        <taxon>Ferrimonas</taxon>
    </lineage>
</organism>
<gene>
    <name evidence="2" type="ORF">GCM10023333_13420</name>
</gene>
<sequence>MKSPLVANEVEVVTGDQLEWQSSPSEGVLRKRLRHLGGIESGMVTSLVRYRPGSHFPRHYHPDGEEIFVLEGVFSDEHGDYPAGSYLLNPHGSSHRPFSQSGCMLLVKLRQYVGEGRQQLAIDTSQMDWQILNIPGLSRKQLYRQTGFAERISLMQLKPGTQLHDFTHPQGAEIFVIEGEVQDGEQTYGPETLVRLPAGHTHSPASASGCVIYLKQG</sequence>
<accession>A0ABP9EM41</accession>
<reference evidence="3" key="1">
    <citation type="journal article" date="2019" name="Int. J. Syst. Evol. Microbiol.">
        <title>The Global Catalogue of Microorganisms (GCM) 10K type strain sequencing project: providing services to taxonomists for standard genome sequencing and annotation.</title>
        <authorList>
            <consortium name="The Broad Institute Genomics Platform"/>
            <consortium name="The Broad Institute Genome Sequencing Center for Infectious Disease"/>
            <person name="Wu L."/>
            <person name="Ma J."/>
        </authorList>
    </citation>
    <scope>NUCLEOTIDE SEQUENCE [LARGE SCALE GENOMIC DNA]</scope>
    <source>
        <strain evidence="3">JCM 18401</strain>
    </source>
</reference>
<dbReference type="CDD" id="cd20303">
    <property type="entry name" value="cupin_ChrR_1"/>
    <property type="match status" value="1"/>
</dbReference>
<feature type="domain" description="ChrR-like cupin" evidence="1">
    <location>
        <begin position="11"/>
        <end position="112"/>
    </location>
</feature>
<dbReference type="EMBL" id="BAABJZ010000016">
    <property type="protein sequence ID" value="GAA4880498.1"/>
    <property type="molecule type" value="Genomic_DNA"/>
</dbReference>
<dbReference type="SUPFAM" id="SSF51182">
    <property type="entry name" value="RmlC-like cupins"/>
    <property type="match status" value="2"/>
</dbReference>
<dbReference type="Pfam" id="PF12973">
    <property type="entry name" value="Cupin_7"/>
    <property type="match status" value="2"/>
</dbReference>
<dbReference type="Gene3D" id="2.60.120.10">
    <property type="entry name" value="Jelly Rolls"/>
    <property type="match status" value="2"/>
</dbReference>
<evidence type="ECO:0000259" key="1">
    <source>
        <dbReference type="Pfam" id="PF12973"/>
    </source>
</evidence>
<name>A0ABP9EM41_9GAMM</name>
<protein>
    <submittedName>
        <fullName evidence="2">Cupin domain-containing protein</fullName>
    </submittedName>
</protein>
<dbReference type="RefSeq" id="WP_345334577.1">
    <property type="nucleotide sequence ID" value="NZ_BAABJZ010000016.1"/>
</dbReference>
<evidence type="ECO:0000313" key="2">
    <source>
        <dbReference type="EMBL" id="GAA4880498.1"/>
    </source>
</evidence>
<keyword evidence="3" id="KW-1185">Reference proteome</keyword>
<feature type="domain" description="ChrR-like cupin" evidence="1">
    <location>
        <begin position="118"/>
        <end position="217"/>
    </location>
</feature>
<dbReference type="Proteomes" id="UP001499988">
    <property type="component" value="Unassembled WGS sequence"/>
</dbReference>